<keyword evidence="2" id="KW-0472">Membrane</keyword>
<feature type="region of interest" description="Disordered" evidence="1">
    <location>
        <begin position="1"/>
        <end position="21"/>
    </location>
</feature>
<evidence type="ECO:0000256" key="2">
    <source>
        <dbReference type="SAM" id="Phobius"/>
    </source>
</evidence>
<feature type="transmembrane region" description="Helical" evidence="2">
    <location>
        <begin position="71"/>
        <end position="93"/>
    </location>
</feature>
<dbReference type="RefSeq" id="WP_176968782.1">
    <property type="nucleotide sequence ID" value="NZ_FNON01000005.1"/>
</dbReference>
<dbReference type="EMBL" id="FNON01000005">
    <property type="protein sequence ID" value="SDY33517.1"/>
    <property type="molecule type" value="Genomic_DNA"/>
</dbReference>
<proteinExistence type="predicted"/>
<gene>
    <name evidence="3" type="ORF">SAMN05421504_105198</name>
</gene>
<organism evidence="3 4">
    <name type="scientific">Amycolatopsis xylanica</name>
    <dbReference type="NCBI Taxonomy" id="589385"/>
    <lineage>
        <taxon>Bacteria</taxon>
        <taxon>Bacillati</taxon>
        <taxon>Actinomycetota</taxon>
        <taxon>Actinomycetes</taxon>
        <taxon>Pseudonocardiales</taxon>
        <taxon>Pseudonocardiaceae</taxon>
        <taxon>Amycolatopsis</taxon>
    </lineage>
</organism>
<protein>
    <submittedName>
        <fullName evidence="3">Uncharacterized protein</fullName>
    </submittedName>
</protein>
<reference evidence="3 4" key="1">
    <citation type="submission" date="2016-10" db="EMBL/GenBank/DDBJ databases">
        <authorList>
            <person name="de Groot N.N."/>
        </authorList>
    </citation>
    <scope>NUCLEOTIDE SEQUENCE [LARGE SCALE GENOMIC DNA]</scope>
    <source>
        <strain evidence="3 4">CPCC 202699</strain>
    </source>
</reference>
<dbReference type="AlphaFoldDB" id="A0A1H3J127"/>
<accession>A0A1H3J127</accession>
<sequence length="102" mass="11190">MAETGPPTGPGQHPRFHEDLVGLDPHDPEARAFAEHLDRMERCGPNFTVEASIDGVADFADSSNRLGGLRWWIAAFLATLIIVGVIVAAWDIVERALQWLAE</sequence>
<evidence type="ECO:0000256" key="1">
    <source>
        <dbReference type="SAM" id="MobiDB-lite"/>
    </source>
</evidence>
<evidence type="ECO:0000313" key="3">
    <source>
        <dbReference type="EMBL" id="SDY33517.1"/>
    </source>
</evidence>
<keyword evidence="2" id="KW-1133">Transmembrane helix</keyword>
<keyword evidence="4" id="KW-1185">Reference proteome</keyword>
<evidence type="ECO:0000313" key="4">
    <source>
        <dbReference type="Proteomes" id="UP000199515"/>
    </source>
</evidence>
<dbReference type="STRING" id="589385.SAMN05421504_105198"/>
<dbReference type="Proteomes" id="UP000199515">
    <property type="component" value="Unassembled WGS sequence"/>
</dbReference>
<name>A0A1H3J127_9PSEU</name>
<keyword evidence="2" id="KW-0812">Transmembrane</keyword>